<accession>S3DC82</accession>
<feature type="domain" description="AMP-binding enzyme C-terminal" evidence="2">
    <location>
        <begin position="459"/>
        <end position="536"/>
    </location>
</feature>
<dbReference type="InterPro" id="IPR045851">
    <property type="entry name" value="AMP-bd_C_sf"/>
</dbReference>
<dbReference type="PANTHER" id="PTHR24096">
    <property type="entry name" value="LONG-CHAIN-FATTY-ACID--COA LIGASE"/>
    <property type="match status" value="1"/>
</dbReference>
<organism evidence="3 4">
    <name type="scientific">Glarea lozoyensis (strain ATCC 20868 / MF5171)</name>
    <dbReference type="NCBI Taxonomy" id="1116229"/>
    <lineage>
        <taxon>Eukaryota</taxon>
        <taxon>Fungi</taxon>
        <taxon>Dikarya</taxon>
        <taxon>Ascomycota</taxon>
        <taxon>Pezizomycotina</taxon>
        <taxon>Leotiomycetes</taxon>
        <taxon>Helotiales</taxon>
        <taxon>Helotiaceae</taxon>
        <taxon>Glarea</taxon>
    </lineage>
</organism>
<dbReference type="EMBL" id="KE145373">
    <property type="protein sequence ID" value="EPE24268.1"/>
    <property type="molecule type" value="Genomic_DNA"/>
</dbReference>
<name>S3DC82_GLAL2</name>
<dbReference type="InterPro" id="IPR042099">
    <property type="entry name" value="ANL_N_sf"/>
</dbReference>
<evidence type="ECO:0000313" key="3">
    <source>
        <dbReference type="EMBL" id="EPE24268.1"/>
    </source>
</evidence>
<dbReference type="Proteomes" id="UP000016922">
    <property type="component" value="Unassembled WGS sequence"/>
</dbReference>
<evidence type="ECO:0000259" key="2">
    <source>
        <dbReference type="Pfam" id="PF13193"/>
    </source>
</evidence>
<dbReference type="Gene3D" id="3.40.50.12780">
    <property type="entry name" value="N-terminal domain of ligase-like"/>
    <property type="match status" value="1"/>
</dbReference>
<dbReference type="KEGG" id="glz:GLAREA_08119"/>
<sequence>MPFASPFPLLDLPKVDILTYLFPPGQQVSTKPLWIDSRDTSLSLSPAQLLQWVKRLSYGLGRTGLKKGDVVMIYTPNHIFVPVAYLGIVGAGYAFSGANPIYTLPGKFRFPEMVHQIKNTETQIILAHPTMVKTAVAAAEKAGLAKRRIYQFSDTECETLDGVKDWRAMIGSLSQGDEYSWPKLSPDEAVNTVATINYSSGTTGLPKGVCVSHYNLIANIEQTIFIRDHKKPYTRETRPPERWIGFLPLYHAYGQLYTILMAIKLQVPVYVMKQFVYGEFLQAIQDFKITHLQIAPPILVMLSKRPETAKYDLSSVTDVLCGAAPLSKELQNDCSRRFKMQINQGWGMTEVTCGAIHVPGGVNDDSGSVGQLDPNTECMLLDDDGKEVATGEPGEMYIRGPQVCLRYWKNDVATKESISEDKWLRTGDVAVCDDRGYFWIVDRKKELIKVNALQVAPAELEAVLLEHEHIADAAVVGITLHNEEWPRAYVAIQEASKGKVTPGDIEEWIKSRVAKHKHLVGGVTFVDEVPKLASGKIQRKTMREWSKADAKVLEQQSKARF</sequence>
<dbReference type="AlphaFoldDB" id="S3DC82"/>
<dbReference type="InterPro" id="IPR020845">
    <property type="entry name" value="AMP-binding_CS"/>
</dbReference>
<dbReference type="RefSeq" id="XP_008088356.1">
    <property type="nucleotide sequence ID" value="XM_008090165.1"/>
</dbReference>
<reference evidence="3 4" key="1">
    <citation type="journal article" date="2013" name="BMC Genomics">
        <title>Genomics-driven discovery of the pneumocandin biosynthetic gene cluster in the fungus Glarea lozoyensis.</title>
        <authorList>
            <person name="Chen L."/>
            <person name="Yue Q."/>
            <person name="Zhang X."/>
            <person name="Xiang M."/>
            <person name="Wang C."/>
            <person name="Li S."/>
            <person name="Che Y."/>
            <person name="Ortiz-Lopez F.J."/>
            <person name="Bills G.F."/>
            <person name="Liu X."/>
            <person name="An Z."/>
        </authorList>
    </citation>
    <scope>NUCLEOTIDE SEQUENCE [LARGE SCALE GENOMIC DNA]</scope>
    <source>
        <strain evidence="4">ATCC 20868 / MF5171</strain>
    </source>
</reference>
<dbReference type="CDD" id="cd05911">
    <property type="entry name" value="Firefly_Luc_like"/>
    <property type="match status" value="1"/>
</dbReference>
<dbReference type="GO" id="GO:0016405">
    <property type="term" value="F:CoA-ligase activity"/>
    <property type="evidence" value="ECO:0007669"/>
    <property type="project" value="TreeGrafter"/>
</dbReference>
<gene>
    <name evidence="3" type="ORF">GLAREA_08119</name>
</gene>
<dbReference type="OrthoDB" id="6509636at2759"/>
<keyword evidence="4" id="KW-1185">Reference proteome</keyword>
<evidence type="ECO:0000259" key="1">
    <source>
        <dbReference type="Pfam" id="PF00501"/>
    </source>
</evidence>
<dbReference type="PANTHER" id="PTHR24096:SF194">
    <property type="entry name" value="AMP-DEPENDENT SYNTHETASE_LIGASE DOMAIN-CONTAINING PROTEIN"/>
    <property type="match status" value="1"/>
</dbReference>
<dbReference type="GeneID" id="19467169"/>
<dbReference type="Gene3D" id="3.30.300.30">
    <property type="match status" value="1"/>
</dbReference>
<dbReference type="Pfam" id="PF13193">
    <property type="entry name" value="AMP-binding_C"/>
    <property type="match status" value="1"/>
</dbReference>
<dbReference type="Pfam" id="PF00501">
    <property type="entry name" value="AMP-binding"/>
    <property type="match status" value="1"/>
</dbReference>
<dbReference type="HOGENOM" id="CLU_000022_59_2_1"/>
<dbReference type="eggNOG" id="KOG1176">
    <property type="taxonomic scope" value="Eukaryota"/>
</dbReference>
<dbReference type="InterPro" id="IPR025110">
    <property type="entry name" value="AMP-bd_C"/>
</dbReference>
<dbReference type="SUPFAM" id="SSF56801">
    <property type="entry name" value="Acetyl-CoA synthetase-like"/>
    <property type="match status" value="1"/>
</dbReference>
<dbReference type="PROSITE" id="PS00455">
    <property type="entry name" value="AMP_BINDING"/>
    <property type="match status" value="1"/>
</dbReference>
<dbReference type="InterPro" id="IPR000873">
    <property type="entry name" value="AMP-dep_synth/lig_dom"/>
</dbReference>
<proteinExistence type="predicted"/>
<feature type="domain" description="AMP-dependent synthetase/ligase" evidence="1">
    <location>
        <begin position="42"/>
        <end position="408"/>
    </location>
</feature>
<evidence type="ECO:0000313" key="4">
    <source>
        <dbReference type="Proteomes" id="UP000016922"/>
    </source>
</evidence>
<dbReference type="STRING" id="1116229.S3DC82"/>
<protein>
    <submittedName>
        <fullName evidence="3">Acetyl-CoA synthetase-like protein</fullName>
    </submittedName>
</protein>
<dbReference type="OMA" id="AWPNTDF"/>